<keyword evidence="5" id="KW-0808">Transferase</keyword>
<evidence type="ECO:0000256" key="12">
    <source>
        <dbReference type="ARBA" id="ARBA00022989"/>
    </source>
</evidence>
<dbReference type="SUPFAM" id="SSF56112">
    <property type="entry name" value="Protein kinase-like (PK-like)"/>
    <property type="match status" value="1"/>
</dbReference>
<keyword evidence="9" id="KW-0547">Nucleotide-binding</keyword>
<evidence type="ECO:0000256" key="5">
    <source>
        <dbReference type="ARBA" id="ARBA00022679"/>
    </source>
</evidence>
<feature type="signal peptide" evidence="19">
    <location>
        <begin position="1"/>
        <end position="18"/>
    </location>
</feature>
<dbReference type="PROSITE" id="PS50011">
    <property type="entry name" value="PROTEIN_KINASE_DOM"/>
    <property type="match status" value="1"/>
</dbReference>
<keyword evidence="13 18" id="KW-0472">Membrane</keyword>
<dbReference type="EMBL" id="QZWG01000009">
    <property type="protein sequence ID" value="RZB93659.1"/>
    <property type="molecule type" value="Genomic_DNA"/>
</dbReference>
<dbReference type="PROSITE" id="PS00109">
    <property type="entry name" value="PROTEIN_KINASE_TYR"/>
    <property type="match status" value="1"/>
</dbReference>
<keyword evidence="14 21" id="KW-0675">Receptor</keyword>
<feature type="domain" description="Protein kinase" evidence="20">
    <location>
        <begin position="719"/>
        <end position="991"/>
    </location>
</feature>
<feature type="transmembrane region" description="Helical" evidence="18">
    <location>
        <begin position="653"/>
        <end position="679"/>
    </location>
</feature>
<evidence type="ECO:0000256" key="2">
    <source>
        <dbReference type="ARBA" id="ARBA00012513"/>
    </source>
</evidence>
<keyword evidence="6 18" id="KW-0812">Transmembrane</keyword>
<dbReference type="PROSITE" id="PS51450">
    <property type="entry name" value="LRR"/>
    <property type="match status" value="1"/>
</dbReference>
<comment type="catalytic activity">
    <reaction evidence="16">
        <text>L-threonyl-[protein] + ATP = O-phospho-L-threonyl-[protein] + ADP + H(+)</text>
        <dbReference type="Rhea" id="RHEA:46608"/>
        <dbReference type="Rhea" id="RHEA-COMP:11060"/>
        <dbReference type="Rhea" id="RHEA-COMP:11605"/>
        <dbReference type="ChEBI" id="CHEBI:15378"/>
        <dbReference type="ChEBI" id="CHEBI:30013"/>
        <dbReference type="ChEBI" id="CHEBI:30616"/>
        <dbReference type="ChEBI" id="CHEBI:61977"/>
        <dbReference type="ChEBI" id="CHEBI:456216"/>
        <dbReference type="EC" id="2.7.11.1"/>
    </reaction>
</comment>
<dbReference type="SUPFAM" id="SSF52047">
    <property type="entry name" value="RNI-like"/>
    <property type="match status" value="1"/>
</dbReference>
<proteinExistence type="predicted"/>
<keyword evidence="15" id="KW-0325">Glycoprotein</keyword>
<evidence type="ECO:0000313" key="21">
    <source>
        <dbReference type="EMBL" id="RZB93659.1"/>
    </source>
</evidence>
<evidence type="ECO:0000256" key="1">
    <source>
        <dbReference type="ARBA" id="ARBA00004479"/>
    </source>
</evidence>
<dbReference type="FunFam" id="3.80.10.10:FF:000095">
    <property type="entry name" value="LRR receptor-like serine/threonine-protein kinase GSO1"/>
    <property type="match status" value="1"/>
</dbReference>
<evidence type="ECO:0000256" key="11">
    <source>
        <dbReference type="ARBA" id="ARBA00022840"/>
    </source>
</evidence>
<dbReference type="InterPro" id="IPR008266">
    <property type="entry name" value="Tyr_kinase_AS"/>
</dbReference>
<gene>
    <name evidence="21" type="ORF">D0Y65_025147</name>
</gene>
<dbReference type="SUPFAM" id="SSF52058">
    <property type="entry name" value="L domain-like"/>
    <property type="match status" value="1"/>
</dbReference>
<comment type="caution">
    <text evidence="21">The sequence shown here is derived from an EMBL/GenBank/DDBJ whole genome shotgun (WGS) entry which is preliminary data.</text>
</comment>
<dbReference type="InterPro" id="IPR055414">
    <property type="entry name" value="LRR_R13L4/SHOC2-like"/>
</dbReference>
<dbReference type="EC" id="2.7.11.1" evidence="2"/>
<dbReference type="GO" id="GO:0005524">
    <property type="term" value="F:ATP binding"/>
    <property type="evidence" value="ECO:0007669"/>
    <property type="project" value="UniProtKB-KW"/>
</dbReference>
<evidence type="ECO:0000256" key="16">
    <source>
        <dbReference type="ARBA" id="ARBA00047899"/>
    </source>
</evidence>
<dbReference type="PANTHER" id="PTHR48053:SF42">
    <property type="entry name" value="LRR RECEPTOR-LIKE KINASE"/>
    <property type="match status" value="1"/>
</dbReference>
<dbReference type="InterPro" id="IPR003591">
    <property type="entry name" value="Leu-rich_rpt_typical-subtyp"/>
</dbReference>
<evidence type="ECO:0000259" key="20">
    <source>
        <dbReference type="PROSITE" id="PS50011"/>
    </source>
</evidence>
<reference evidence="21 22" key="1">
    <citation type="submission" date="2018-09" db="EMBL/GenBank/DDBJ databases">
        <title>A high-quality reference genome of wild soybean provides a powerful tool to mine soybean genomes.</title>
        <authorList>
            <person name="Xie M."/>
            <person name="Chung C.Y.L."/>
            <person name="Li M.-W."/>
            <person name="Wong F.-L."/>
            <person name="Chan T.-F."/>
            <person name="Lam H.-M."/>
        </authorList>
    </citation>
    <scope>NUCLEOTIDE SEQUENCE [LARGE SCALE GENOMIC DNA]</scope>
    <source>
        <strain evidence="22">cv. W05</strain>
        <tissue evidence="21">Hypocotyl of etiolated seedlings</tissue>
    </source>
</reference>
<dbReference type="PANTHER" id="PTHR48053">
    <property type="entry name" value="LEUCINE RICH REPEAT FAMILY PROTEIN, EXPRESSED"/>
    <property type="match status" value="1"/>
</dbReference>
<keyword evidence="3" id="KW-0723">Serine/threonine-protein kinase</keyword>
<dbReference type="Gene3D" id="3.30.200.20">
    <property type="entry name" value="Phosphorylase Kinase, domain 1"/>
    <property type="match status" value="1"/>
</dbReference>
<dbReference type="InterPro" id="IPR000719">
    <property type="entry name" value="Prot_kinase_dom"/>
</dbReference>
<dbReference type="Proteomes" id="UP000289340">
    <property type="component" value="Chromosome 9"/>
</dbReference>
<dbReference type="GO" id="GO:0016020">
    <property type="term" value="C:membrane"/>
    <property type="evidence" value="ECO:0007669"/>
    <property type="project" value="UniProtKB-SubCell"/>
</dbReference>
<keyword evidence="7 19" id="KW-0732">Signal</keyword>
<dbReference type="Pfam" id="PF08263">
    <property type="entry name" value="LRRNT_2"/>
    <property type="match status" value="1"/>
</dbReference>
<dbReference type="Pfam" id="PF00069">
    <property type="entry name" value="Pkinase"/>
    <property type="match status" value="1"/>
</dbReference>
<evidence type="ECO:0000256" key="8">
    <source>
        <dbReference type="ARBA" id="ARBA00022737"/>
    </source>
</evidence>
<dbReference type="Gramene" id="XM_028391883.1">
    <property type="protein sequence ID" value="XP_028247684.1"/>
    <property type="gene ID" value="LOC114425115"/>
</dbReference>
<comment type="subcellular location">
    <subcellularLocation>
        <location evidence="1">Membrane</location>
        <topology evidence="1">Single-pass type I membrane protein</topology>
    </subcellularLocation>
</comment>
<dbReference type="Gene3D" id="1.10.510.10">
    <property type="entry name" value="Transferase(Phosphotransferase) domain 1"/>
    <property type="match status" value="1"/>
</dbReference>
<evidence type="ECO:0000256" key="19">
    <source>
        <dbReference type="SAM" id="SignalP"/>
    </source>
</evidence>
<dbReference type="InterPro" id="IPR032675">
    <property type="entry name" value="LRR_dom_sf"/>
</dbReference>
<evidence type="ECO:0000256" key="14">
    <source>
        <dbReference type="ARBA" id="ARBA00023170"/>
    </source>
</evidence>
<dbReference type="Pfam" id="PF23598">
    <property type="entry name" value="LRR_14"/>
    <property type="match status" value="1"/>
</dbReference>
<dbReference type="Gene3D" id="3.80.10.10">
    <property type="entry name" value="Ribonuclease Inhibitor"/>
    <property type="match status" value="6"/>
</dbReference>
<evidence type="ECO:0000256" key="4">
    <source>
        <dbReference type="ARBA" id="ARBA00022614"/>
    </source>
</evidence>
<dbReference type="FunFam" id="3.80.10.10:FF:000710">
    <property type="entry name" value="MDIS1-interacting receptor like kinase 2 isoform A"/>
    <property type="match status" value="1"/>
</dbReference>
<dbReference type="InterPro" id="IPR051716">
    <property type="entry name" value="Plant_RL_S/T_kinase"/>
</dbReference>
<evidence type="ECO:0000256" key="15">
    <source>
        <dbReference type="ARBA" id="ARBA00023180"/>
    </source>
</evidence>
<evidence type="ECO:0000256" key="18">
    <source>
        <dbReference type="SAM" id="Phobius"/>
    </source>
</evidence>
<sequence>MVSIKILFSFVLVFLAHSSPQFACLSKTISLASAASIVTARDQAAAENGEANALLKWKHSFNNYSQDLLSTWRGNSPCKWQGIRCDNSKSVSGINLAYYGLKGTFHTLNFSSFPNLLSLNIYNNSFYGTIPPQIGNMSKVNVLNFSLNSFHGSIPQEMWSLRSLHALDLSQCLQLSGAIPNSIANLSNLSYLDLSTAKFSGHIPPEIGKLNKLGFLRIAENNLFGHIPREIGMLTNLKLIDFSANSLSGTIPETMSNMSNLNKLYLASNSLLSGPIPSSLWNMYNLTLIHLYANNLSGSIPASIENLAKLEELALDSNQISGYIPTTIGNLKRLNDLDLSENNFSGHLPPQICLGGSLAFFAAFHNHFTGPVPKSLKNCSSIVRLRLEGNQMEGDISQDFGVYPNLEYIDLSDNKFYGQISPNWGKCTNLATLKISNNNISGGIPIELVEATKLGKLHLCSNRLNGKLPKELWKLKSLVELKVNNNHLSENIPTEIGLLQNLQQLDLAKNEFSGTIPKQVLKLPNLIELNLSNNKIKGSIPFEFSQYQSLESLDLSGNLLSGTIPGKLGEVKLLQWLNLSRNNLSGSIPSSFGGMSSLISVNISYNQLEGPLPDNEAFLRAPFESLKNNKGLCGNVTGLMLCQPKSIKKRQKGILLVLFPILGAPLLCGMGVSMYILYLKARKKRVQAKDKAQSEEVFSLWSHDGRNMFENIIEATNNFNDELLIGVGGQGSVYKVELRPSQVYAVKKLHLQPDEEKPNFKAFKNEIQALTEIRHRNIIKLCGFCSHPRFSLLVYKFLEGGSLDQILSNDAKAAAFDWKMRVNVVKGVANALSYMHHDCSPPIIHRDISSKNVLLDSQNEALISDFGTAKILKPGSHTWTTFAYTIGYAAPELSQTMEVTEKYDVFSFGVICLEIIMGKHPGDLISSLLSSSSATITDNLLLIDVLDQRPPQPLNSVIGDIILVASLAFSCLSENPSSRPTMDQVSKNLMMGKSPLADQFPMIRLGQLL</sequence>
<keyword evidence="4" id="KW-0433">Leucine-rich repeat</keyword>
<protein>
    <recommendedName>
        <fullName evidence="2">non-specific serine/threonine protein kinase</fullName>
        <ecNumber evidence="2">2.7.11.1</ecNumber>
    </recommendedName>
</protein>
<dbReference type="AlphaFoldDB" id="A0A445J5S7"/>
<dbReference type="FunFam" id="3.80.10.10:FF:002785">
    <property type="entry name" value="Uncharacterized protein"/>
    <property type="match status" value="1"/>
</dbReference>
<keyword evidence="10 21" id="KW-0418">Kinase</keyword>
<evidence type="ECO:0000256" key="13">
    <source>
        <dbReference type="ARBA" id="ARBA00023136"/>
    </source>
</evidence>
<feature type="chain" id="PRO_5019285520" description="non-specific serine/threonine protein kinase" evidence="19">
    <location>
        <begin position="19"/>
        <end position="1009"/>
    </location>
</feature>
<dbReference type="InterPro" id="IPR011009">
    <property type="entry name" value="Kinase-like_dom_sf"/>
</dbReference>
<keyword evidence="8" id="KW-0677">Repeat</keyword>
<dbReference type="Pfam" id="PF00560">
    <property type="entry name" value="LRR_1"/>
    <property type="match status" value="4"/>
</dbReference>
<evidence type="ECO:0000256" key="3">
    <source>
        <dbReference type="ARBA" id="ARBA00022527"/>
    </source>
</evidence>
<dbReference type="GO" id="GO:0004674">
    <property type="term" value="F:protein serine/threonine kinase activity"/>
    <property type="evidence" value="ECO:0007669"/>
    <property type="project" value="UniProtKB-KW"/>
</dbReference>
<evidence type="ECO:0000256" key="10">
    <source>
        <dbReference type="ARBA" id="ARBA00022777"/>
    </source>
</evidence>
<keyword evidence="22" id="KW-1185">Reference proteome</keyword>
<dbReference type="InterPro" id="IPR001611">
    <property type="entry name" value="Leu-rich_rpt"/>
</dbReference>
<organism evidence="21 22">
    <name type="scientific">Glycine soja</name>
    <name type="common">Wild soybean</name>
    <dbReference type="NCBI Taxonomy" id="3848"/>
    <lineage>
        <taxon>Eukaryota</taxon>
        <taxon>Viridiplantae</taxon>
        <taxon>Streptophyta</taxon>
        <taxon>Embryophyta</taxon>
        <taxon>Tracheophyta</taxon>
        <taxon>Spermatophyta</taxon>
        <taxon>Magnoliopsida</taxon>
        <taxon>eudicotyledons</taxon>
        <taxon>Gunneridae</taxon>
        <taxon>Pentapetalae</taxon>
        <taxon>rosids</taxon>
        <taxon>fabids</taxon>
        <taxon>Fabales</taxon>
        <taxon>Fabaceae</taxon>
        <taxon>Papilionoideae</taxon>
        <taxon>50 kb inversion clade</taxon>
        <taxon>NPAAA clade</taxon>
        <taxon>indigoferoid/millettioid clade</taxon>
        <taxon>Phaseoleae</taxon>
        <taxon>Glycine</taxon>
        <taxon>Glycine subgen. Soja</taxon>
    </lineage>
</organism>
<keyword evidence="11" id="KW-0067">ATP-binding</keyword>
<name>A0A445J5S7_GLYSO</name>
<evidence type="ECO:0000313" key="22">
    <source>
        <dbReference type="Proteomes" id="UP000289340"/>
    </source>
</evidence>
<dbReference type="SMART" id="SM00369">
    <property type="entry name" value="LRR_TYP"/>
    <property type="match status" value="8"/>
</dbReference>
<evidence type="ECO:0000256" key="6">
    <source>
        <dbReference type="ARBA" id="ARBA00022692"/>
    </source>
</evidence>
<comment type="catalytic activity">
    <reaction evidence="17">
        <text>L-seryl-[protein] + ATP = O-phospho-L-seryl-[protein] + ADP + H(+)</text>
        <dbReference type="Rhea" id="RHEA:17989"/>
        <dbReference type="Rhea" id="RHEA-COMP:9863"/>
        <dbReference type="Rhea" id="RHEA-COMP:11604"/>
        <dbReference type="ChEBI" id="CHEBI:15378"/>
        <dbReference type="ChEBI" id="CHEBI:29999"/>
        <dbReference type="ChEBI" id="CHEBI:30616"/>
        <dbReference type="ChEBI" id="CHEBI:83421"/>
        <dbReference type="ChEBI" id="CHEBI:456216"/>
        <dbReference type="EC" id="2.7.11.1"/>
    </reaction>
</comment>
<dbReference type="FunFam" id="3.30.200.20:FF:000219">
    <property type="entry name" value="Leucine-rich repeat receptor-like serine/threonine-protein kinase"/>
    <property type="match status" value="1"/>
</dbReference>
<evidence type="ECO:0000256" key="7">
    <source>
        <dbReference type="ARBA" id="ARBA00022729"/>
    </source>
</evidence>
<evidence type="ECO:0000256" key="9">
    <source>
        <dbReference type="ARBA" id="ARBA00022741"/>
    </source>
</evidence>
<evidence type="ECO:0000256" key="17">
    <source>
        <dbReference type="ARBA" id="ARBA00048679"/>
    </source>
</evidence>
<dbReference type="FunFam" id="1.10.510.10:FF:000445">
    <property type="entry name" value="MDIS1-interacting receptor like kinase 2"/>
    <property type="match status" value="1"/>
</dbReference>
<accession>A0A445J5S7</accession>
<dbReference type="InterPro" id="IPR013210">
    <property type="entry name" value="LRR_N_plant-typ"/>
</dbReference>
<dbReference type="Pfam" id="PF13855">
    <property type="entry name" value="LRR_8"/>
    <property type="match status" value="1"/>
</dbReference>
<keyword evidence="12 18" id="KW-1133">Transmembrane helix</keyword>